<feature type="compositionally biased region" description="Acidic residues" evidence="1">
    <location>
        <begin position="220"/>
        <end position="234"/>
    </location>
</feature>
<organism evidence="2 3">
    <name type="scientific">Tilletia horrida</name>
    <dbReference type="NCBI Taxonomy" id="155126"/>
    <lineage>
        <taxon>Eukaryota</taxon>
        <taxon>Fungi</taxon>
        <taxon>Dikarya</taxon>
        <taxon>Basidiomycota</taxon>
        <taxon>Ustilaginomycotina</taxon>
        <taxon>Exobasidiomycetes</taxon>
        <taxon>Tilletiales</taxon>
        <taxon>Tilletiaceae</taxon>
        <taxon>Tilletia</taxon>
    </lineage>
</organism>
<comment type="caution">
    <text evidence="2">The sequence shown here is derived from an EMBL/GenBank/DDBJ whole genome shotgun (WGS) entry which is preliminary data.</text>
</comment>
<dbReference type="Proteomes" id="UP001176521">
    <property type="component" value="Unassembled WGS sequence"/>
</dbReference>
<dbReference type="EMBL" id="JAPDMQ010000925">
    <property type="protein sequence ID" value="KAK0519706.1"/>
    <property type="molecule type" value="Genomic_DNA"/>
</dbReference>
<accession>A0AAN6JH76</accession>
<feature type="region of interest" description="Disordered" evidence="1">
    <location>
        <begin position="216"/>
        <end position="243"/>
    </location>
</feature>
<name>A0AAN6JH76_9BASI</name>
<gene>
    <name evidence="2" type="ORF">OC842_007353</name>
</gene>
<proteinExistence type="predicted"/>
<keyword evidence="3" id="KW-1185">Reference proteome</keyword>
<evidence type="ECO:0000256" key="1">
    <source>
        <dbReference type="SAM" id="MobiDB-lite"/>
    </source>
</evidence>
<dbReference type="AlphaFoldDB" id="A0AAN6JH76"/>
<feature type="compositionally biased region" description="Polar residues" evidence="1">
    <location>
        <begin position="1"/>
        <end position="11"/>
    </location>
</feature>
<feature type="region of interest" description="Disordered" evidence="1">
    <location>
        <begin position="1"/>
        <end position="20"/>
    </location>
</feature>
<evidence type="ECO:0000313" key="2">
    <source>
        <dbReference type="EMBL" id="KAK0519706.1"/>
    </source>
</evidence>
<evidence type="ECO:0000313" key="3">
    <source>
        <dbReference type="Proteomes" id="UP001176521"/>
    </source>
</evidence>
<reference evidence="2" key="1">
    <citation type="journal article" date="2023" name="PhytoFront">
        <title>Draft Genome Resources of Seven Strains of Tilletia horrida, Causal Agent of Kernel Smut of Rice.</title>
        <authorList>
            <person name="Khanal S."/>
            <person name="Antony Babu S."/>
            <person name="Zhou X.G."/>
        </authorList>
    </citation>
    <scope>NUCLEOTIDE SEQUENCE</scope>
    <source>
        <strain evidence="2">TX3</strain>
    </source>
</reference>
<sequence length="243" mass="27480">MRQAFPLNQAQQRREARELKWEPGRERSAAYYFRKLRAVRQAFGHGQSEEALVTDIRDGLPASFIAMLHLPRIKPRLQNLRQELGKWEPTWRELTHTPLNEDIATPEISAGMRNHNTQPANMTTSARRPTMQAMVRSASAPSTPRANPAATSSSPLGTFSLAATYDPIRITPAADGRPRTYRRPDRDTVMTLNRACTRCGQDHFNFEHDHLMPQVRTTTGEDDDYPEQAVDDDEGRGGQAQAF</sequence>
<protein>
    <submittedName>
        <fullName evidence="2">Uncharacterized protein</fullName>
    </submittedName>
</protein>